<feature type="compositionally biased region" description="Pro residues" evidence="1">
    <location>
        <begin position="370"/>
        <end position="379"/>
    </location>
</feature>
<comment type="caution">
    <text evidence="3">The sequence shown here is derived from an EMBL/GenBank/DDBJ whole genome shotgun (WGS) entry which is preliminary data.</text>
</comment>
<gene>
    <name evidence="3" type="ORF">Cpir12675_004458</name>
</gene>
<evidence type="ECO:0000313" key="4">
    <source>
        <dbReference type="Proteomes" id="UP001583280"/>
    </source>
</evidence>
<dbReference type="Pfam" id="PF00010">
    <property type="entry name" value="HLH"/>
    <property type="match status" value="1"/>
</dbReference>
<evidence type="ECO:0000259" key="2">
    <source>
        <dbReference type="PROSITE" id="PS50888"/>
    </source>
</evidence>
<dbReference type="CDD" id="cd11392">
    <property type="entry name" value="bHLH_ScPHO4_like"/>
    <property type="match status" value="1"/>
</dbReference>
<feature type="region of interest" description="Disordered" evidence="1">
    <location>
        <begin position="129"/>
        <end position="157"/>
    </location>
</feature>
<proteinExistence type="predicted"/>
<evidence type="ECO:0000256" key="1">
    <source>
        <dbReference type="SAM" id="MobiDB-lite"/>
    </source>
</evidence>
<evidence type="ECO:0000313" key="3">
    <source>
        <dbReference type="EMBL" id="KAL1892690.1"/>
    </source>
</evidence>
<feature type="region of interest" description="Disordered" evidence="1">
    <location>
        <begin position="618"/>
        <end position="645"/>
    </location>
</feature>
<protein>
    <recommendedName>
        <fullName evidence="2">BHLH domain-containing protein</fullName>
    </recommendedName>
</protein>
<dbReference type="SUPFAM" id="SSF47459">
    <property type="entry name" value="HLH, helix-loop-helix DNA-binding domain"/>
    <property type="match status" value="1"/>
</dbReference>
<feature type="compositionally biased region" description="Basic and acidic residues" evidence="1">
    <location>
        <begin position="669"/>
        <end position="682"/>
    </location>
</feature>
<accession>A0ABR3YWC2</accession>
<organism evidence="3 4">
    <name type="scientific">Ceratocystis pirilliformis</name>
    <dbReference type="NCBI Taxonomy" id="259994"/>
    <lineage>
        <taxon>Eukaryota</taxon>
        <taxon>Fungi</taxon>
        <taxon>Dikarya</taxon>
        <taxon>Ascomycota</taxon>
        <taxon>Pezizomycotina</taxon>
        <taxon>Sordariomycetes</taxon>
        <taxon>Hypocreomycetidae</taxon>
        <taxon>Microascales</taxon>
        <taxon>Ceratocystidaceae</taxon>
        <taxon>Ceratocystis</taxon>
    </lineage>
</organism>
<feature type="region of interest" description="Disordered" evidence="1">
    <location>
        <begin position="669"/>
        <end position="695"/>
    </location>
</feature>
<dbReference type="Proteomes" id="UP001583280">
    <property type="component" value="Unassembled WGS sequence"/>
</dbReference>
<feature type="region of interest" description="Disordered" evidence="1">
    <location>
        <begin position="272"/>
        <end position="430"/>
    </location>
</feature>
<dbReference type="EMBL" id="JAWDJO010000126">
    <property type="protein sequence ID" value="KAL1892690.1"/>
    <property type="molecule type" value="Genomic_DNA"/>
</dbReference>
<feature type="compositionally biased region" description="Polar residues" evidence="1">
    <location>
        <begin position="384"/>
        <end position="405"/>
    </location>
</feature>
<feature type="compositionally biased region" description="Basic and acidic residues" evidence="1">
    <location>
        <begin position="626"/>
        <end position="636"/>
    </location>
</feature>
<feature type="compositionally biased region" description="Polar residues" evidence="1">
    <location>
        <begin position="7"/>
        <end position="19"/>
    </location>
</feature>
<feature type="region of interest" description="Disordered" evidence="1">
    <location>
        <begin position="485"/>
        <end position="516"/>
    </location>
</feature>
<dbReference type="SMART" id="SM00353">
    <property type="entry name" value="HLH"/>
    <property type="match status" value="1"/>
</dbReference>
<name>A0ABR3YWC2_9PEZI</name>
<dbReference type="PROSITE" id="PS50888">
    <property type="entry name" value="BHLH"/>
    <property type="match status" value="1"/>
</dbReference>
<feature type="compositionally biased region" description="Polar residues" evidence="1">
    <location>
        <begin position="485"/>
        <end position="514"/>
    </location>
</feature>
<feature type="compositionally biased region" description="Low complexity" evidence="1">
    <location>
        <begin position="145"/>
        <end position="157"/>
    </location>
</feature>
<feature type="region of interest" description="Disordered" evidence="1">
    <location>
        <begin position="1"/>
        <end position="25"/>
    </location>
</feature>
<keyword evidence="4" id="KW-1185">Reference proteome</keyword>
<dbReference type="InterPro" id="IPR036638">
    <property type="entry name" value="HLH_DNA-bd_sf"/>
</dbReference>
<feature type="domain" description="BHLH" evidence="2">
    <location>
        <begin position="591"/>
        <end position="660"/>
    </location>
</feature>
<dbReference type="Gene3D" id="4.10.280.10">
    <property type="entry name" value="Helix-loop-helix DNA-binding domain"/>
    <property type="match status" value="1"/>
</dbReference>
<sequence>MDMLGTPQWNPQGQPPQHSNPDDEFQQFLNMGTLGSLPDTMNFDYTMLPPSAGSIDTAMTGSEHAQSLISPANPAAMAQSHMDPMTTSTHGHSSIPAQMMPSGPNDVITEIDARIQYLQQQRLQQQRQILQEQAKSQHQQRQRRQQQQQQQQQQIQHPQVIASYFSPHQVPPTPQSLELAAGNSNHYYCSTDIQPSVFDSRFSQLKDQPQDSDFTPLVSPAVTPLESQFSVDVAFSVAANYFSPLTSPALHAQNDSSIFTDIRHLGTSSNSLVDRADDWNAPEPSSKKLRKISTKAPTKAPRPKTNVRQSPIVKPQRRRINVTSAAATNPSIAAQVLDEAEEGTNAKLVRSQIEEPEENASVSPEALSDMPPPPLPPLPRAKSGSASPFIQPQNPKSDPTRSLSNGRPAPATPASLMKLPASKASRTPTMVPESIASNGPVDAFRLPDSASFHNSASASDVDTHMHNNNVIDNTARQPAVSLPSSPMFTKPQSTAITSQSPQMLPANSGTTPNPRKTPLLAVRGSKRPNSVKASPALLPKISPHIKPLLPNGAEDAASRLLTTKSNYQNIVEGNNVPGVTYPSELSTNLTSKRTSHKIAEQGRRNRINSALQEIATLLPAPPPKEGSGDSDSKDAGKLPAATPSCKASTVEMAIEYIKQLKEEVAAANRRVAEAERRLRESGIENGDSDVMEKTD</sequence>
<reference evidence="3 4" key="1">
    <citation type="journal article" date="2024" name="IMA Fungus">
        <title>IMA Genome - F19 : A genome assembly and annotation guide to empower mycologists, including annotated draft genome sequences of Ceratocystis pirilliformis, Diaporthe australafricana, Fusarium ophioides, Paecilomyces lecythidis, and Sporothrix stenoceras.</title>
        <authorList>
            <person name="Aylward J."/>
            <person name="Wilson A.M."/>
            <person name="Visagie C.M."/>
            <person name="Spraker J."/>
            <person name="Barnes I."/>
            <person name="Buitendag C."/>
            <person name="Ceriani C."/>
            <person name="Del Mar Angel L."/>
            <person name="du Plessis D."/>
            <person name="Fuchs T."/>
            <person name="Gasser K."/>
            <person name="Kramer D."/>
            <person name="Li W."/>
            <person name="Munsamy K."/>
            <person name="Piso A."/>
            <person name="Price J.L."/>
            <person name="Sonnekus B."/>
            <person name="Thomas C."/>
            <person name="van der Nest A."/>
            <person name="van Dijk A."/>
            <person name="van Heerden A."/>
            <person name="van Vuuren N."/>
            <person name="Yilmaz N."/>
            <person name="Duong T.A."/>
            <person name="van der Merwe N.A."/>
            <person name="Wingfield M.J."/>
            <person name="Wingfield B.D."/>
        </authorList>
    </citation>
    <scope>NUCLEOTIDE SEQUENCE [LARGE SCALE GENOMIC DNA]</scope>
    <source>
        <strain evidence="3 4">CMW 12675</strain>
    </source>
</reference>
<dbReference type="InterPro" id="IPR011598">
    <property type="entry name" value="bHLH_dom"/>
</dbReference>
<feature type="compositionally biased region" description="Polar residues" evidence="1">
    <location>
        <begin position="321"/>
        <end position="332"/>
    </location>
</feature>